<dbReference type="Pfam" id="PF12796">
    <property type="entry name" value="Ank_2"/>
    <property type="match status" value="3"/>
</dbReference>
<keyword evidence="3" id="KW-0677">Repeat</keyword>
<dbReference type="Gene3D" id="1.25.40.20">
    <property type="entry name" value="Ankyrin repeat-containing domain"/>
    <property type="match status" value="1"/>
</dbReference>
<reference evidence="10" key="1">
    <citation type="submission" date="2018-02" db="EMBL/GenBank/DDBJ databases">
        <authorList>
            <person name="Cohen D.B."/>
            <person name="Kent A.D."/>
        </authorList>
    </citation>
    <scope>NUCLEOTIDE SEQUENCE</scope>
</reference>
<feature type="transmembrane region" description="Helical" evidence="8">
    <location>
        <begin position="519"/>
        <end position="539"/>
    </location>
</feature>
<evidence type="ECO:0000256" key="7">
    <source>
        <dbReference type="PROSITE-ProRule" id="PRU00023"/>
    </source>
</evidence>
<dbReference type="InterPro" id="IPR026961">
    <property type="entry name" value="PGG_dom"/>
</dbReference>
<comment type="subcellular location">
    <subcellularLocation>
        <location evidence="1">Membrane</location>
        <topology evidence="1">Multi-pass membrane protein</topology>
    </subcellularLocation>
</comment>
<dbReference type="GO" id="GO:0005886">
    <property type="term" value="C:plasma membrane"/>
    <property type="evidence" value="ECO:0007669"/>
    <property type="project" value="TreeGrafter"/>
</dbReference>
<dbReference type="EMBL" id="OIVN01006457">
    <property type="protein sequence ID" value="SPD33485.1"/>
    <property type="molecule type" value="Genomic_DNA"/>
</dbReference>
<dbReference type="Pfam" id="PF00023">
    <property type="entry name" value="Ank"/>
    <property type="match status" value="1"/>
</dbReference>
<evidence type="ECO:0000256" key="6">
    <source>
        <dbReference type="ARBA" id="ARBA00023136"/>
    </source>
</evidence>
<feature type="repeat" description="ANK" evidence="7">
    <location>
        <begin position="67"/>
        <end position="99"/>
    </location>
</feature>
<dbReference type="PANTHER" id="PTHR24186:SF50">
    <property type="entry name" value="ANKYRIN REPEAT-CONTAINING PROTEIN ITN1-LIKE ISOFORM X1"/>
    <property type="match status" value="1"/>
</dbReference>
<protein>
    <recommendedName>
        <fullName evidence="9">PGG domain-containing protein</fullName>
    </recommendedName>
</protein>
<feature type="transmembrane region" description="Helical" evidence="8">
    <location>
        <begin position="494"/>
        <end position="513"/>
    </location>
</feature>
<dbReference type="InterPro" id="IPR036770">
    <property type="entry name" value="Ankyrin_rpt-contain_sf"/>
</dbReference>
<dbReference type="SMART" id="SM00248">
    <property type="entry name" value="ANK"/>
    <property type="match status" value="8"/>
</dbReference>
<keyword evidence="6 8" id="KW-0472">Membrane</keyword>
<sequence>MNPQMYLVASTGDSSFFDRLTDSDSTLLQVTTEKNTVLHIAVQFKKYEVAEKIVCLSRCLAKQTNSKDNTPLHVAAKVGDPQMVRFLIDHAEDRDVETGARQLLHMVNLEGDTALHIAVQYDLYDIASHILSATPECSCAGRHGMNVLHALVIQTSSYFVRKVMEKYPFTIKQGDDSGWTPLHIAAQMGNKKYVKLLLENDNSPAYVKNNEGLSTFHIATKKGDVNVMEELITRSPYIYELYIALLDNMGQTALHAAVESGNHEAVSFFLRRPEFEVLINKQDKEGNTPMHLAAIKGYDHVVHLLEKVKGLDLNAKNKEGFTTLDHLLLQKEDISKKIRNYMIKRRIRMKGAQRSLMGALLKLGIREAGVGKGMAGSDSVKEENQNNLLLDDKGTARPDYVKGVSQTNLLIATLIATVTFTAAFTVPGGYHQNQGEDEGLAVFGKRASFRAFLIANTLAFGLSITSILVHFYASLGWGGVAFRKSASRGSFISTYHAIIAMQVAFISGTYTVVPNSLGITAAFILYFLFSITLWGLILFRRAGKANSLGITAAFILYF</sequence>
<evidence type="ECO:0000313" key="10">
    <source>
        <dbReference type="EMBL" id="SPD33485.1"/>
    </source>
</evidence>
<dbReference type="InterPro" id="IPR002110">
    <property type="entry name" value="Ankyrin_rpt"/>
</dbReference>
<feature type="repeat" description="ANK" evidence="7">
    <location>
        <begin position="285"/>
        <end position="305"/>
    </location>
</feature>
<feature type="domain" description="PGG" evidence="9">
    <location>
        <begin position="404"/>
        <end position="512"/>
    </location>
</feature>
<evidence type="ECO:0000256" key="1">
    <source>
        <dbReference type="ARBA" id="ARBA00004141"/>
    </source>
</evidence>
<dbReference type="PROSITE" id="PS50297">
    <property type="entry name" value="ANK_REP_REGION"/>
    <property type="match status" value="3"/>
</dbReference>
<feature type="transmembrane region" description="Helical" evidence="8">
    <location>
        <begin position="409"/>
        <end position="430"/>
    </location>
</feature>
<evidence type="ECO:0000256" key="3">
    <source>
        <dbReference type="ARBA" id="ARBA00022737"/>
    </source>
</evidence>
<keyword evidence="5 7" id="KW-0040">ANK repeat</keyword>
<dbReference type="SUPFAM" id="SSF48403">
    <property type="entry name" value="Ankyrin repeat"/>
    <property type="match status" value="2"/>
</dbReference>
<evidence type="ECO:0000256" key="5">
    <source>
        <dbReference type="ARBA" id="ARBA00023043"/>
    </source>
</evidence>
<keyword evidence="2 8" id="KW-0812">Transmembrane</keyword>
<dbReference type="AlphaFoldDB" id="A0A2N9JA34"/>
<feature type="repeat" description="ANK" evidence="7">
    <location>
        <begin position="177"/>
        <end position="209"/>
    </location>
</feature>
<feature type="transmembrane region" description="Helical" evidence="8">
    <location>
        <begin position="450"/>
        <end position="473"/>
    </location>
</feature>
<proteinExistence type="predicted"/>
<accession>A0A2N9JA34</accession>
<dbReference type="Pfam" id="PF13962">
    <property type="entry name" value="PGG"/>
    <property type="match status" value="1"/>
</dbReference>
<evidence type="ECO:0000256" key="4">
    <source>
        <dbReference type="ARBA" id="ARBA00022989"/>
    </source>
</evidence>
<keyword evidence="4 8" id="KW-1133">Transmembrane helix</keyword>
<name>A0A2N9JA34_FAGSY</name>
<evidence type="ECO:0000256" key="2">
    <source>
        <dbReference type="ARBA" id="ARBA00022692"/>
    </source>
</evidence>
<evidence type="ECO:0000259" key="9">
    <source>
        <dbReference type="Pfam" id="PF13962"/>
    </source>
</evidence>
<evidence type="ECO:0000256" key="8">
    <source>
        <dbReference type="SAM" id="Phobius"/>
    </source>
</evidence>
<dbReference type="PROSITE" id="PS50088">
    <property type="entry name" value="ANK_REPEAT"/>
    <property type="match status" value="3"/>
</dbReference>
<dbReference type="PANTHER" id="PTHR24186">
    <property type="entry name" value="PROTEIN PHOSPHATASE 1 REGULATORY SUBUNIT"/>
    <property type="match status" value="1"/>
</dbReference>
<organism evidence="10">
    <name type="scientific">Fagus sylvatica</name>
    <name type="common">Beechnut</name>
    <dbReference type="NCBI Taxonomy" id="28930"/>
    <lineage>
        <taxon>Eukaryota</taxon>
        <taxon>Viridiplantae</taxon>
        <taxon>Streptophyta</taxon>
        <taxon>Embryophyta</taxon>
        <taxon>Tracheophyta</taxon>
        <taxon>Spermatophyta</taxon>
        <taxon>Magnoliopsida</taxon>
        <taxon>eudicotyledons</taxon>
        <taxon>Gunneridae</taxon>
        <taxon>Pentapetalae</taxon>
        <taxon>rosids</taxon>
        <taxon>fabids</taxon>
        <taxon>Fagales</taxon>
        <taxon>Fagaceae</taxon>
        <taxon>Fagus</taxon>
    </lineage>
</organism>
<gene>
    <name evidence="10" type="ORF">FSB_LOCUS61367</name>
</gene>